<dbReference type="GO" id="GO:0015074">
    <property type="term" value="P:DNA integration"/>
    <property type="evidence" value="ECO:0007669"/>
    <property type="project" value="InterPro"/>
</dbReference>
<dbReference type="InterPro" id="IPR043502">
    <property type="entry name" value="DNA/RNA_pol_sf"/>
</dbReference>
<dbReference type="PANTHER" id="PTHR42648">
    <property type="entry name" value="TRANSPOSASE, PUTATIVE-RELATED"/>
    <property type="match status" value="1"/>
</dbReference>
<sequence length="1156" mass="131319">MTWVTTSCCSNLKTKRIWNVFFSSSHGRTISTWWLSDESRRMWILRHWPLTRWHSRKIGLANGKEGMELLFAISASQTFAIGAEGLLMATVDRPYQKVEVHVAGCSQAARNSNGTTPVEGVTRATSFPDSTVTPRTRGAALVILIEIVKSAEMHGRRHRPDHQLQAFRDALDDCGVMDLGYKGYPFTWCNNKDPTCTTWFKSETLRFEENWTSDEGCLATIKEAWLTTHRGTAMFQVANKLRDCKKRLGIWSRRMFGNVTRQLADKRQRLMAAEEAALHRGGLACTKDLKSKINFLLEKEERLWRQRSRASWGVWRDDNEVVVALLLRYYKDLFKSSMPTQIDEAIAHVTPVVTQAMNEDLTRVFTAGLETPPGLQLSFSPCVQSQILSSLFHPGSKPQNSEAPMHDKAYSKSETSSPRGQSEGWGTVLPTSGTHVMYLGNGSYEEALRVGLYQLHLRTGHTLLLHDLIAHRYEALDCFKRFVAEVENQHEKSLKALRTDRGREYLSDQFKDLCEEKGIRKQLTISNTSQQNGVVERRNKTLLDIVRSMMAQANLPISFWGDALLTAAYILNRVPSQSVSSTPYELWKGEKPNLEHLHPWGSASFVHNTTHKYGKLSPRARKHIFIRYSNSLKGYVMYGEHPNGGMTELELRDIDFIETDFPSIGDANRDLDLYELEEDEGMLPSSSEGGGLVPHPVIAEDNGSALQPSGSITLDQDSQAREALHSPDRDEWMIAMQEEMSSMNKNNVWELVGLPPGRKTIGNKWVLKFKRKEDGSIDRYKACLVAKGYTQQEGIDYEDTFSPVVRFASIRLILSIVAKQDLELFQMDAKTTFLNGELDEEIYMAQPAGFEVQGHERKVCRLKRSIYGLKQSSRQWYLRFHDSITSFGFEMIEEDHCVYLKRSKRSILILSLYVDDILLAGNDMDSIVTTKKWLSSTFEMKDMGTYIKKILERFHMHNSKPIDTPMEKGCTLSLDQCPKNDEEKNQMSKVPYASAIGSLMYAMLCTCPDICFAVGMVSRYQSNPGPAHCRAVKRILRYLRGTIDHALCYHGGDLRLTGYSDADWASDKDERKSTSGYAFILGAAVPEAVWLRRFLQRLGVTAHAEDDVLLYSDSTSALAYAKDPKYHGKAKHIELRYHYIRDMVSQGESDLTAYIY</sequence>
<dbReference type="InterPro" id="IPR013103">
    <property type="entry name" value="RVT_2"/>
</dbReference>
<accession>A0A2N9FNH3</accession>
<proteinExistence type="predicted"/>
<dbReference type="AlphaFoldDB" id="A0A2N9FNH3"/>
<feature type="region of interest" description="Disordered" evidence="3">
    <location>
        <begin position="111"/>
        <end position="131"/>
    </location>
</feature>
<gene>
    <name evidence="5" type="ORF">FSB_LOCUS20168</name>
</gene>
<dbReference type="SUPFAM" id="SSF53098">
    <property type="entry name" value="Ribonuclease H-like"/>
    <property type="match status" value="1"/>
</dbReference>
<feature type="region of interest" description="Disordered" evidence="3">
    <location>
        <begin position="394"/>
        <end position="426"/>
    </location>
</feature>
<keyword evidence="2" id="KW-0378">Hydrolase</keyword>
<feature type="domain" description="Integrase catalytic" evidence="4">
    <location>
        <begin position="414"/>
        <end position="591"/>
    </location>
</feature>
<dbReference type="GO" id="GO:0046872">
    <property type="term" value="F:metal ion binding"/>
    <property type="evidence" value="ECO:0007669"/>
    <property type="project" value="UniProtKB-KW"/>
</dbReference>
<dbReference type="SUPFAM" id="SSF56672">
    <property type="entry name" value="DNA/RNA polymerases"/>
    <property type="match status" value="1"/>
</dbReference>
<dbReference type="Gene3D" id="3.30.420.10">
    <property type="entry name" value="Ribonuclease H-like superfamily/Ribonuclease H"/>
    <property type="match status" value="1"/>
</dbReference>
<dbReference type="PROSITE" id="PS50994">
    <property type="entry name" value="INTEGRASE"/>
    <property type="match status" value="1"/>
</dbReference>
<evidence type="ECO:0000256" key="3">
    <source>
        <dbReference type="SAM" id="MobiDB-lite"/>
    </source>
</evidence>
<dbReference type="InterPro" id="IPR057670">
    <property type="entry name" value="SH3_retrovirus"/>
</dbReference>
<dbReference type="Pfam" id="PF07727">
    <property type="entry name" value="RVT_2"/>
    <property type="match status" value="1"/>
</dbReference>
<dbReference type="Pfam" id="PF25597">
    <property type="entry name" value="SH3_retrovirus"/>
    <property type="match status" value="1"/>
</dbReference>
<dbReference type="PANTHER" id="PTHR42648:SF27">
    <property type="entry name" value="RNA-DIRECTED DNA POLYMERASE"/>
    <property type="match status" value="1"/>
</dbReference>
<evidence type="ECO:0000259" key="4">
    <source>
        <dbReference type="PROSITE" id="PS50994"/>
    </source>
</evidence>
<evidence type="ECO:0000313" key="5">
    <source>
        <dbReference type="EMBL" id="SPC92286.1"/>
    </source>
</evidence>
<keyword evidence="1" id="KW-0479">Metal-binding</keyword>
<name>A0A2N9FNH3_FAGSY</name>
<dbReference type="InterPro" id="IPR039537">
    <property type="entry name" value="Retrotran_Ty1/copia-like"/>
</dbReference>
<organism evidence="5">
    <name type="scientific">Fagus sylvatica</name>
    <name type="common">Beechnut</name>
    <dbReference type="NCBI Taxonomy" id="28930"/>
    <lineage>
        <taxon>Eukaryota</taxon>
        <taxon>Viridiplantae</taxon>
        <taxon>Streptophyta</taxon>
        <taxon>Embryophyta</taxon>
        <taxon>Tracheophyta</taxon>
        <taxon>Spermatophyta</taxon>
        <taxon>Magnoliopsida</taxon>
        <taxon>eudicotyledons</taxon>
        <taxon>Gunneridae</taxon>
        <taxon>Pentapetalae</taxon>
        <taxon>rosids</taxon>
        <taxon>fabids</taxon>
        <taxon>Fagales</taxon>
        <taxon>Fagaceae</taxon>
        <taxon>Fagus</taxon>
    </lineage>
</organism>
<dbReference type="InterPro" id="IPR036397">
    <property type="entry name" value="RNaseH_sf"/>
</dbReference>
<dbReference type="GO" id="GO:0003676">
    <property type="term" value="F:nucleic acid binding"/>
    <property type="evidence" value="ECO:0007669"/>
    <property type="project" value="InterPro"/>
</dbReference>
<reference evidence="5" key="1">
    <citation type="submission" date="2018-02" db="EMBL/GenBank/DDBJ databases">
        <authorList>
            <person name="Cohen D.B."/>
            <person name="Kent A.D."/>
        </authorList>
    </citation>
    <scope>NUCLEOTIDE SEQUENCE</scope>
</reference>
<dbReference type="EMBL" id="OIVN01001296">
    <property type="protein sequence ID" value="SPC92286.1"/>
    <property type="molecule type" value="Genomic_DNA"/>
</dbReference>
<protein>
    <recommendedName>
        <fullName evidence="4">Integrase catalytic domain-containing protein</fullName>
    </recommendedName>
</protein>
<evidence type="ECO:0000256" key="2">
    <source>
        <dbReference type="ARBA" id="ARBA00022801"/>
    </source>
</evidence>
<dbReference type="InterPro" id="IPR001584">
    <property type="entry name" value="Integrase_cat-core"/>
</dbReference>
<dbReference type="CDD" id="cd09272">
    <property type="entry name" value="RNase_HI_RT_Ty1"/>
    <property type="match status" value="1"/>
</dbReference>
<dbReference type="GO" id="GO:0016787">
    <property type="term" value="F:hydrolase activity"/>
    <property type="evidence" value="ECO:0007669"/>
    <property type="project" value="UniProtKB-KW"/>
</dbReference>
<dbReference type="InterPro" id="IPR012337">
    <property type="entry name" value="RNaseH-like_sf"/>
</dbReference>
<evidence type="ECO:0000256" key="1">
    <source>
        <dbReference type="ARBA" id="ARBA00022723"/>
    </source>
</evidence>